<dbReference type="AlphaFoldDB" id="A0A178MFV3"/>
<organism evidence="7 8">
    <name type="scientific">Chloroflexus islandicus</name>
    <dbReference type="NCBI Taxonomy" id="1707952"/>
    <lineage>
        <taxon>Bacteria</taxon>
        <taxon>Bacillati</taxon>
        <taxon>Chloroflexota</taxon>
        <taxon>Chloroflexia</taxon>
        <taxon>Chloroflexales</taxon>
        <taxon>Chloroflexineae</taxon>
        <taxon>Chloroflexaceae</taxon>
        <taxon>Chloroflexus</taxon>
    </lineage>
</organism>
<gene>
    <name evidence="7" type="ORF">A6A03_10185</name>
</gene>
<keyword evidence="4" id="KW-0862">Zinc</keyword>
<evidence type="ECO:0000256" key="5">
    <source>
        <dbReference type="ARBA" id="ARBA00023002"/>
    </source>
</evidence>
<evidence type="ECO:0000256" key="2">
    <source>
        <dbReference type="ARBA" id="ARBA00008072"/>
    </source>
</evidence>
<sequence length="334" mass="35291">MQTLPAEAIWFTAPRTVTVRRETAPPPAAGEVRVAAIASLISHGTERLVYRGEVDPTLPLDLPTLSGSFAFPIKYGYAIAGRVIDVGPGVDGLKIGDAVAALHPHQNVFTVPAHLVKRLPDNLDPALGGFYANVETALTICHDATPRLGETVAVLGQGVVGLLVTQLLLRAGVRVIAIDPDPYRRALTGHFGAITLAHADPAAIAELTGGRGVDIAIEVSGAPAALQPAIEMVAVEGLVVVASWYGQKPVTLTLGGHFHRGRVTVRSSQVGRLAPETLPRWDYARRTATVLELLPQLRLAELVSHRFPIAQAAAAYALLDQAPAGMVQVMVEYG</sequence>
<dbReference type="Gene3D" id="3.90.180.10">
    <property type="entry name" value="Medium-chain alcohol dehydrogenases, catalytic domain"/>
    <property type="match status" value="2"/>
</dbReference>
<evidence type="ECO:0000256" key="3">
    <source>
        <dbReference type="ARBA" id="ARBA00022723"/>
    </source>
</evidence>
<dbReference type="InterPro" id="IPR013149">
    <property type="entry name" value="ADH-like_C"/>
</dbReference>
<evidence type="ECO:0000313" key="7">
    <source>
        <dbReference type="EMBL" id="OAN47610.1"/>
    </source>
</evidence>
<protein>
    <submittedName>
        <fullName evidence="7">Zinc-binding alcohol dehydrogenase</fullName>
    </submittedName>
</protein>
<evidence type="ECO:0000313" key="8">
    <source>
        <dbReference type="Proteomes" id="UP000078287"/>
    </source>
</evidence>
<comment type="cofactor">
    <cofactor evidence="1">
        <name>Zn(2+)</name>
        <dbReference type="ChEBI" id="CHEBI:29105"/>
    </cofactor>
</comment>
<dbReference type="InterPro" id="IPR036291">
    <property type="entry name" value="NAD(P)-bd_dom_sf"/>
</dbReference>
<comment type="similarity">
    <text evidence="2">Belongs to the zinc-containing alcohol dehydrogenase family.</text>
</comment>
<keyword evidence="8" id="KW-1185">Reference proteome</keyword>
<dbReference type="Pfam" id="PF00107">
    <property type="entry name" value="ADH_zinc_N"/>
    <property type="match status" value="1"/>
</dbReference>
<dbReference type="GO" id="GO:0016491">
    <property type="term" value="F:oxidoreductase activity"/>
    <property type="evidence" value="ECO:0007669"/>
    <property type="project" value="UniProtKB-KW"/>
</dbReference>
<dbReference type="SUPFAM" id="SSF50129">
    <property type="entry name" value="GroES-like"/>
    <property type="match status" value="1"/>
</dbReference>
<accession>A0A178MFV3</accession>
<keyword evidence="5" id="KW-0560">Oxidoreductase</keyword>
<evidence type="ECO:0000259" key="6">
    <source>
        <dbReference type="SMART" id="SM00829"/>
    </source>
</evidence>
<dbReference type="RefSeq" id="WP_066783764.1">
    <property type="nucleotide sequence ID" value="NZ_LWQS01000036.1"/>
</dbReference>
<dbReference type="SMART" id="SM00829">
    <property type="entry name" value="PKS_ER"/>
    <property type="match status" value="1"/>
</dbReference>
<dbReference type="PANTHER" id="PTHR43350:SF19">
    <property type="entry name" value="D-GULOSIDE 3-DEHYDROGENASE"/>
    <property type="match status" value="1"/>
</dbReference>
<proteinExistence type="inferred from homology"/>
<evidence type="ECO:0000256" key="1">
    <source>
        <dbReference type="ARBA" id="ARBA00001947"/>
    </source>
</evidence>
<dbReference type="SUPFAM" id="SSF51735">
    <property type="entry name" value="NAD(P)-binding Rossmann-fold domains"/>
    <property type="match status" value="1"/>
</dbReference>
<reference evidence="7 8" key="1">
    <citation type="submission" date="2016-04" db="EMBL/GenBank/DDBJ databases">
        <title>Chloroflexus islandicus sp. nov., a thermophilic filamentous anoxygenic phototrophic bacterium from geyser Strokkur (Iceland).</title>
        <authorList>
            <person name="Gaisin V.A."/>
            <person name="Kalashnikov A.M."/>
            <person name="Sukhacheva M.V."/>
            <person name="Grouzdev D.S."/>
            <person name="Ivanov T.M."/>
            <person name="Kuznetsov B."/>
            <person name="Gorlenko V.M."/>
        </authorList>
    </citation>
    <scope>NUCLEOTIDE SEQUENCE [LARGE SCALE GENOMIC DNA]</scope>
    <source>
        <strain evidence="8">isl-2</strain>
    </source>
</reference>
<dbReference type="PANTHER" id="PTHR43350">
    <property type="entry name" value="NAD-DEPENDENT ALCOHOL DEHYDROGENASE"/>
    <property type="match status" value="1"/>
</dbReference>
<dbReference type="Gene3D" id="3.40.50.720">
    <property type="entry name" value="NAD(P)-binding Rossmann-like Domain"/>
    <property type="match status" value="1"/>
</dbReference>
<dbReference type="Proteomes" id="UP000078287">
    <property type="component" value="Unassembled WGS sequence"/>
</dbReference>
<dbReference type="InterPro" id="IPR011032">
    <property type="entry name" value="GroES-like_sf"/>
</dbReference>
<dbReference type="GO" id="GO:0046872">
    <property type="term" value="F:metal ion binding"/>
    <property type="evidence" value="ECO:0007669"/>
    <property type="project" value="UniProtKB-KW"/>
</dbReference>
<dbReference type="CDD" id="cd08255">
    <property type="entry name" value="2-desacetyl-2-hydroxyethyl_bacteriochlorophyllide_like"/>
    <property type="match status" value="1"/>
</dbReference>
<dbReference type="OrthoDB" id="9769198at2"/>
<dbReference type="STRING" id="1707952.A6A03_10185"/>
<evidence type="ECO:0000256" key="4">
    <source>
        <dbReference type="ARBA" id="ARBA00022833"/>
    </source>
</evidence>
<feature type="domain" description="Enoyl reductase (ER)" evidence="6">
    <location>
        <begin position="12"/>
        <end position="331"/>
    </location>
</feature>
<keyword evidence="3" id="KW-0479">Metal-binding</keyword>
<dbReference type="EMBL" id="LWQS01000036">
    <property type="protein sequence ID" value="OAN47610.1"/>
    <property type="molecule type" value="Genomic_DNA"/>
</dbReference>
<name>A0A178MFV3_9CHLR</name>
<comment type="caution">
    <text evidence="7">The sequence shown here is derived from an EMBL/GenBank/DDBJ whole genome shotgun (WGS) entry which is preliminary data.</text>
</comment>
<dbReference type="InterPro" id="IPR020843">
    <property type="entry name" value="ER"/>
</dbReference>